<name>A0ABN9QYY9_9DINO</name>
<evidence type="ECO:0000256" key="1">
    <source>
        <dbReference type="SAM" id="MobiDB-lite"/>
    </source>
</evidence>
<dbReference type="Proteomes" id="UP001189429">
    <property type="component" value="Unassembled WGS sequence"/>
</dbReference>
<feature type="region of interest" description="Disordered" evidence="1">
    <location>
        <begin position="139"/>
        <end position="160"/>
    </location>
</feature>
<keyword evidence="3" id="KW-1185">Reference proteome</keyword>
<accession>A0ABN9QYY9</accession>
<dbReference type="EMBL" id="CAUYUJ010004690">
    <property type="protein sequence ID" value="CAK0810566.1"/>
    <property type="molecule type" value="Genomic_DNA"/>
</dbReference>
<proteinExistence type="predicted"/>
<gene>
    <name evidence="2" type="ORF">PCOR1329_LOCUS15493</name>
</gene>
<organism evidence="2 3">
    <name type="scientific">Prorocentrum cordatum</name>
    <dbReference type="NCBI Taxonomy" id="2364126"/>
    <lineage>
        <taxon>Eukaryota</taxon>
        <taxon>Sar</taxon>
        <taxon>Alveolata</taxon>
        <taxon>Dinophyceae</taxon>
        <taxon>Prorocentrales</taxon>
        <taxon>Prorocentraceae</taxon>
        <taxon>Prorocentrum</taxon>
    </lineage>
</organism>
<sequence>MGHGALSLPQHAPLEYLAESSHRRCSWGRATAYFAVVDGLLGAQDGPSQSAWNATRELMSLGEHNLDGCEANTTVYHLMESLWPFWQVLGSLEQRRLPLQALQAAPPAEGSAPYVPVPVVPAAVGLKWEHLSRRRLGEPTAALKLDGPDSTASRKPAGAEWDEEGVAVVERLGGRQPTSLQFGEQVAPLCRSEWFGIRPPSLRRTQRFTTDRMDSIPLVAKPRVCLISPAEFAASFCLMSLAVHPSLFMSALNAGTVAFQESLTRMVRFAHADQVEIGQRFLVPAGLPIEGVVQVVQNAERPDVGASLHRCAPDPDPVLLRASCFQESARFLFVEVRAVHVSFCRGSILYLETSASSASATPAFFLCATAFAAILPFMAGEILPRVFAAGSPFGFLFVFGQNPDLDIMLWSAFEVKILRRGAVSCEFSYFAIPIAPAGAQAGHWQRAPRSVRGNASNYNNCGACAAQAAAAPPAIAKRAVAIELGHRVEIAPAVRVMALAGKRGEVNLRAGWFWLKNAWRSAGEISANTSSMNRGSEPVGASAQVNVFENLHLALASARDEDLCGGEACQTGSIDALQRLAPLTRGLRAAEGRGQGS</sequence>
<evidence type="ECO:0000313" key="3">
    <source>
        <dbReference type="Proteomes" id="UP001189429"/>
    </source>
</evidence>
<reference evidence="2" key="1">
    <citation type="submission" date="2023-10" db="EMBL/GenBank/DDBJ databases">
        <authorList>
            <person name="Chen Y."/>
            <person name="Shah S."/>
            <person name="Dougan E. K."/>
            <person name="Thang M."/>
            <person name="Chan C."/>
        </authorList>
    </citation>
    <scope>NUCLEOTIDE SEQUENCE [LARGE SCALE GENOMIC DNA]</scope>
</reference>
<protein>
    <submittedName>
        <fullName evidence="2">Uncharacterized protein</fullName>
    </submittedName>
</protein>
<evidence type="ECO:0000313" key="2">
    <source>
        <dbReference type="EMBL" id="CAK0810566.1"/>
    </source>
</evidence>
<comment type="caution">
    <text evidence="2">The sequence shown here is derived from an EMBL/GenBank/DDBJ whole genome shotgun (WGS) entry which is preliminary data.</text>
</comment>